<accession>A0A7X4K8H9</accession>
<dbReference type="AlphaFoldDB" id="A0A7X4K8H9"/>
<sequence>MKRIMIGFAAVIAGLGVGGAGAWGVSRYFPHHAGGEKAPAGNEPSEFVPTGEILAPLVFADGRLFGYVTFECQLEVTEGTGEDVGARLPLLLNAVNMRTYRAPLASGPDGLVPSLGAFRRVVMEAAAEVYGKDVVRSVAVTRAAPA</sequence>
<dbReference type="Proteomes" id="UP000465810">
    <property type="component" value="Unassembled WGS sequence"/>
</dbReference>
<dbReference type="EMBL" id="WVTD01000013">
    <property type="protein sequence ID" value="MYL99294.1"/>
    <property type="molecule type" value="Genomic_DNA"/>
</dbReference>
<evidence type="ECO:0000313" key="2">
    <source>
        <dbReference type="Proteomes" id="UP000465810"/>
    </source>
</evidence>
<organism evidence="1 2">
    <name type="scientific">Novosphingobium silvae</name>
    <dbReference type="NCBI Taxonomy" id="2692619"/>
    <lineage>
        <taxon>Bacteria</taxon>
        <taxon>Pseudomonadati</taxon>
        <taxon>Pseudomonadota</taxon>
        <taxon>Alphaproteobacteria</taxon>
        <taxon>Sphingomonadales</taxon>
        <taxon>Sphingomonadaceae</taxon>
        <taxon>Novosphingobium</taxon>
    </lineage>
</organism>
<evidence type="ECO:0008006" key="3">
    <source>
        <dbReference type="Google" id="ProtNLM"/>
    </source>
</evidence>
<reference evidence="1 2" key="1">
    <citation type="submission" date="2019-12" db="EMBL/GenBank/DDBJ databases">
        <authorList>
            <person name="Feng G."/>
            <person name="Zhu H."/>
        </authorList>
    </citation>
    <scope>NUCLEOTIDE SEQUENCE [LARGE SCALE GENOMIC DNA]</scope>
    <source>
        <strain evidence="1 2">FGD1</strain>
    </source>
</reference>
<gene>
    <name evidence="1" type="ORF">GR702_16115</name>
</gene>
<keyword evidence="2" id="KW-1185">Reference proteome</keyword>
<comment type="caution">
    <text evidence="1">The sequence shown here is derived from an EMBL/GenBank/DDBJ whole genome shotgun (WGS) entry which is preliminary data.</text>
</comment>
<proteinExistence type="predicted"/>
<evidence type="ECO:0000313" key="1">
    <source>
        <dbReference type="EMBL" id="MYL99294.1"/>
    </source>
</evidence>
<name>A0A7X4K8H9_9SPHN</name>
<protein>
    <recommendedName>
        <fullName evidence="3">Flagellar basal body-associated protein FliL</fullName>
    </recommendedName>
</protein>